<dbReference type="Proteomes" id="UP000094828">
    <property type="component" value="Unassembled WGS sequence"/>
</dbReference>
<dbReference type="InterPro" id="IPR013406">
    <property type="entry name" value="CHP02574_addiction_mod"/>
</dbReference>
<gene>
    <name evidence="1" type="ORF">A6X21_03620</name>
</gene>
<evidence type="ECO:0000313" key="2">
    <source>
        <dbReference type="Proteomes" id="UP000094828"/>
    </source>
</evidence>
<name>A0A1C3ENG3_9PLAN</name>
<dbReference type="STRING" id="1841610.A6X21_03620"/>
<dbReference type="EMBL" id="LYDR01000039">
    <property type="protein sequence ID" value="ODA34762.1"/>
    <property type="molecule type" value="Genomic_DNA"/>
</dbReference>
<accession>A0A1C3ENG3</accession>
<dbReference type="Pfam" id="PF09720">
    <property type="entry name" value="Unstab_antitox"/>
    <property type="match status" value="1"/>
</dbReference>
<organism evidence="1 2">
    <name type="scientific">Planctopirus hydrillae</name>
    <dbReference type="NCBI Taxonomy" id="1841610"/>
    <lineage>
        <taxon>Bacteria</taxon>
        <taxon>Pseudomonadati</taxon>
        <taxon>Planctomycetota</taxon>
        <taxon>Planctomycetia</taxon>
        <taxon>Planctomycetales</taxon>
        <taxon>Planctomycetaceae</taxon>
        <taxon>Planctopirus</taxon>
    </lineage>
</organism>
<protein>
    <recommendedName>
        <fullName evidence="3">Addiction module protein</fullName>
    </recommendedName>
</protein>
<comment type="caution">
    <text evidence="1">The sequence shown here is derived from an EMBL/GenBank/DDBJ whole genome shotgun (WGS) entry which is preliminary data.</text>
</comment>
<keyword evidence="2" id="KW-1185">Reference proteome</keyword>
<evidence type="ECO:0008006" key="3">
    <source>
        <dbReference type="Google" id="ProtNLM"/>
    </source>
</evidence>
<evidence type="ECO:0000313" key="1">
    <source>
        <dbReference type="EMBL" id="ODA34762.1"/>
    </source>
</evidence>
<reference evidence="1 2" key="1">
    <citation type="submission" date="2016-05" db="EMBL/GenBank/DDBJ databases">
        <title>Genomic and physiological characterization of Planctopirus sp. isolated from fresh water lake.</title>
        <authorList>
            <person name="Subhash Y."/>
            <person name="Ramana C."/>
        </authorList>
    </citation>
    <scope>NUCLEOTIDE SEQUENCE [LARGE SCALE GENOMIC DNA]</scope>
    <source>
        <strain evidence="1 2">JC280</strain>
    </source>
</reference>
<sequence length="92" mass="10490">MKEEAIMTLRDQILQQALTLPFEDREYLAEQLGDSLQAGRFATEEIGKSWSQEIDQRIAAFDRSESTTIELDTAVQKMRDAVAAYQNHRAAQ</sequence>
<proteinExistence type="predicted"/>
<dbReference type="AlphaFoldDB" id="A0A1C3ENG3"/>